<dbReference type="Proteomes" id="UP000092460">
    <property type="component" value="Unassembled WGS sequence"/>
</dbReference>
<dbReference type="Gene3D" id="3.40.50.300">
    <property type="entry name" value="P-loop containing nucleotide triphosphate hydrolases"/>
    <property type="match status" value="1"/>
</dbReference>
<evidence type="ECO:0000313" key="5">
    <source>
        <dbReference type="Proteomes" id="UP000092460"/>
    </source>
</evidence>
<keyword evidence="2" id="KW-0342">GTP-binding</keyword>
<evidence type="ECO:0000256" key="3">
    <source>
        <dbReference type="SAM" id="MobiDB-lite"/>
    </source>
</evidence>
<proteinExistence type="predicted"/>
<dbReference type="STRING" id="67801.A0A1B0C084"/>
<evidence type="ECO:0000256" key="2">
    <source>
        <dbReference type="ARBA" id="ARBA00023134"/>
    </source>
</evidence>
<reference evidence="4" key="2">
    <citation type="submission" date="2020-05" db="UniProtKB">
        <authorList>
            <consortium name="EnsemblMetazoa"/>
        </authorList>
    </citation>
    <scope>IDENTIFICATION</scope>
    <source>
        <strain evidence="4">IAEA</strain>
    </source>
</reference>
<keyword evidence="1" id="KW-0547">Nucleotide-binding</keyword>
<dbReference type="EMBL" id="JXJN01023493">
    <property type="status" value="NOT_ANNOTATED_CDS"/>
    <property type="molecule type" value="Genomic_DNA"/>
</dbReference>
<dbReference type="PANTHER" id="PTHR11089:SF9">
    <property type="entry name" value="NUCLEOLAR GTP-BINDING PROTEIN 2"/>
    <property type="match status" value="1"/>
</dbReference>
<dbReference type="AlphaFoldDB" id="A0A1B0C084"/>
<sequence length="153" mass="17667">MGNFGAGTEEQPPPISLNQPANFSMEEWDNIPLDTIQILYKSVPRRTAFAVSGSETQYCKVLDARHSMGTIFKYFEEFLRKEKPHKHIFVLDNVDLAPARGTQRWVAILNTENPTIASHTSKFPIGRKQLVLISLVKLWECYIIRKARHYYSR</sequence>
<dbReference type="VEuPathDB" id="VectorBase:GPPI045718"/>
<evidence type="ECO:0000313" key="4">
    <source>
        <dbReference type="EnsemblMetazoa" id="GPPI045718-PA"/>
    </source>
</evidence>
<evidence type="ECO:0000256" key="1">
    <source>
        <dbReference type="ARBA" id="ARBA00022741"/>
    </source>
</evidence>
<dbReference type="GO" id="GO:0005730">
    <property type="term" value="C:nucleolus"/>
    <property type="evidence" value="ECO:0007669"/>
    <property type="project" value="TreeGrafter"/>
</dbReference>
<organism evidence="4 5">
    <name type="scientific">Glossina palpalis gambiensis</name>
    <dbReference type="NCBI Taxonomy" id="67801"/>
    <lineage>
        <taxon>Eukaryota</taxon>
        <taxon>Metazoa</taxon>
        <taxon>Ecdysozoa</taxon>
        <taxon>Arthropoda</taxon>
        <taxon>Hexapoda</taxon>
        <taxon>Insecta</taxon>
        <taxon>Pterygota</taxon>
        <taxon>Neoptera</taxon>
        <taxon>Endopterygota</taxon>
        <taxon>Diptera</taxon>
        <taxon>Brachycera</taxon>
        <taxon>Muscomorpha</taxon>
        <taxon>Hippoboscoidea</taxon>
        <taxon>Glossinidae</taxon>
        <taxon>Glossina</taxon>
    </lineage>
</organism>
<dbReference type="GO" id="GO:0005525">
    <property type="term" value="F:GTP binding"/>
    <property type="evidence" value="ECO:0007669"/>
    <property type="project" value="UniProtKB-KW"/>
</dbReference>
<dbReference type="EnsemblMetazoa" id="GPPI045718-RA">
    <property type="protein sequence ID" value="GPPI045718-PA"/>
    <property type="gene ID" value="GPPI045718"/>
</dbReference>
<name>A0A1B0C084_9MUSC</name>
<accession>A0A1B0C084</accession>
<dbReference type="InterPro" id="IPR050755">
    <property type="entry name" value="TRAFAC_YlqF/YawG_RiboMat"/>
</dbReference>
<protein>
    <submittedName>
        <fullName evidence="4">Uncharacterized protein</fullName>
    </submittedName>
</protein>
<dbReference type="PANTHER" id="PTHR11089">
    <property type="entry name" value="GTP-BINDING PROTEIN-RELATED"/>
    <property type="match status" value="1"/>
</dbReference>
<reference evidence="5" key="1">
    <citation type="submission" date="2015-01" db="EMBL/GenBank/DDBJ databases">
        <authorList>
            <person name="Aksoy S."/>
            <person name="Warren W."/>
            <person name="Wilson R.K."/>
        </authorList>
    </citation>
    <scope>NUCLEOTIDE SEQUENCE [LARGE SCALE GENOMIC DNA]</scope>
    <source>
        <strain evidence="5">IAEA</strain>
    </source>
</reference>
<feature type="region of interest" description="Disordered" evidence="3">
    <location>
        <begin position="1"/>
        <end position="21"/>
    </location>
</feature>
<dbReference type="InterPro" id="IPR027417">
    <property type="entry name" value="P-loop_NTPase"/>
</dbReference>
<keyword evidence="5" id="KW-1185">Reference proteome</keyword>